<feature type="domain" description="SPOR" evidence="3">
    <location>
        <begin position="226"/>
        <end position="305"/>
    </location>
</feature>
<feature type="region of interest" description="Disordered" evidence="1">
    <location>
        <begin position="196"/>
        <end position="225"/>
    </location>
</feature>
<dbReference type="InterPro" id="IPR007730">
    <property type="entry name" value="SPOR-like_dom"/>
</dbReference>
<dbReference type="KEGG" id="aht:ANTHELSMS3_03839"/>
<feature type="compositionally biased region" description="Low complexity" evidence="1">
    <location>
        <begin position="213"/>
        <end position="225"/>
    </location>
</feature>
<feature type="chain" id="PRO_5013211257" evidence="2">
    <location>
        <begin position="31"/>
        <end position="305"/>
    </location>
</feature>
<keyword evidence="2" id="KW-0732">Signal</keyword>
<name>A0A222E8B8_9RHOB</name>
<feature type="signal peptide" evidence="2">
    <location>
        <begin position="1"/>
        <end position="30"/>
    </location>
</feature>
<dbReference type="GO" id="GO:0042834">
    <property type="term" value="F:peptidoglycan binding"/>
    <property type="evidence" value="ECO:0007669"/>
    <property type="project" value="InterPro"/>
</dbReference>
<organism evidence="4 5">
    <name type="scientific">Antarctobacter heliothermus</name>
    <dbReference type="NCBI Taxonomy" id="74033"/>
    <lineage>
        <taxon>Bacteria</taxon>
        <taxon>Pseudomonadati</taxon>
        <taxon>Pseudomonadota</taxon>
        <taxon>Alphaproteobacteria</taxon>
        <taxon>Rhodobacterales</taxon>
        <taxon>Roseobacteraceae</taxon>
        <taxon>Antarctobacter</taxon>
    </lineage>
</organism>
<protein>
    <submittedName>
        <fullName evidence="4">Sporulation related domain protein</fullName>
    </submittedName>
</protein>
<dbReference type="Pfam" id="PF05036">
    <property type="entry name" value="SPOR"/>
    <property type="match status" value="1"/>
</dbReference>
<feature type="region of interest" description="Disordered" evidence="1">
    <location>
        <begin position="34"/>
        <end position="59"/>
    </location>
</feature>
<evidence type="ECO:0000256" key="2">
    <source>
        <dbReference type="SAM" id="SignalP"/>
    </source>
</evidence>
<evidence type="ECO:0000313" key="5">
    <source>
        <dbReference type="Proteomes" id="UP000203589"/>
    </source>
</evidence>
<evidence type="ECO:0000313" key="4">
    <source>
        <dbReference type="EMBL" id="ASP22459.1"/>
    </source>
</evidence>
<accession>A0A222E8B8</accession>
<dbReference type="EMBL" id="CP022540">
    <property type="protein sequence ID" value="ASP22459.1"/>
    <property type="molecule type" value="Genomic_DNA"/>
</dbReference>
<evidence type="ECO:0000256" key="1">
    <source>
        <dbReference type="SAM" id="MobiDB-lite"/>
    </source>
</evidence>
<reference evidence="4 5" key="1">
    <citation type="submission" date="2017-07" db="EMBL/GenBank/DDBJ databases">
        <title>Genome Sequence of Antarctobacter heliothermus Strain SMS3 Isolated from a culture of the Diatom Skeletonema marinoi.</title>
        <authorList>
            <person name="Topel M."/>
            <person name="Pinder M.I.M."/>
            <person name="Johansson O.N."/>
            <person name="Kourtchenko O."/>
            <person name="Godhe A."/>
            <person name="Clarke A.K."/>
        </authorList>
    </citation>
    <scope>NUCLEOTIDE SEQUENCE [LARGE SCALE GENOMIC DNA]</scope>
    <source>
        <strain evidence="4 5">SMS3</strain>
    </source>
</reference>
<sequence>MSGFFFHPSRTIRLSTVGVALLLASGCADSQMPGFLKPKSGGEEVVSRASTTDTRGTPRDVEAPEVFEAKEAGLWDGRPSLGGVWVAHPDAKDPERVIIRNQQNGKFVIGALFRKERETPGPRLQVSSDAAAALGLLAGQPTNLDVVALRREEAPEPETADPLADTTAALAPGAMPPAPDVSATALDPVIGGAAAAIDGATPTPPKTRPDVIAKPAAAPAKPAAGPSKLGKPFIQIGIFSVEQNAKNTATSMRQAGMVPTVKTHSSKGKTFWRVVVGPAQSKAELATLLKTIKGNGFTDAYAVTD</sequence>
<dbReference type="Gene3D" id="3.30.70.1070">
    <property type="entry name" value="Sporulation related repeat"/>
    <property type="match status" value="1"/>
</dbReference>
<gene>
    <name evidence="4" type="ORF">ANTHELSMS3_03839</name>
</gene>
<dbReference type="InterPro" id="IPR036680">
    <property type="entry name" value="SPOR-like_sf"/>
</dbReference>
<proteinExistence type="predicted"/>
<dbReference type="SUPFAM" id="SSF110997">
    <property type="entry name" value="Sporulation related repeat"/>
    <property type="match status" value="1"/>
</dbReference>
<keyword evidence="5" id="KW-1185">Reference proteome</keyword>
<dbReference type="RefSeq" id="WP_094036238.1">
    <property type="nucleotide sequence ID" value="NZ_CP022540.1"/>
</dbReference>
<dbReference type="Proteomes" id="UP000203589">
    <property type="component" value="Chromosome"/>
</dbReference>
<dbReference type="OrthoDB" id="9766672at2"/>
<dbReference type="PROSITE" id="PS51724">
    <property type="entry name" value="SPOR"/>
    <property type="match status" value="1"/>
</dbReference>
<dbReference type="AlphaFoldDB" id="A0A222E8B8"/>
<evidence type="ECO:0000259" key="3">
    <source>
        <dbReference type="PROSITE" id="PS51724"/>
    </source>
</evidence>